<organism evidence="3 4">
    <name type="scientific">Shewanella baltica (strain OS195)</name>
    <dbReference type="NCBI Taxonomy" id="399599"/>
    <lineage>
        <taxon>Bacteria</taxon>
        <taxon>Pseudomonadati</taxon>
        <taxon>Pseudomonadota</taxon>
        <taxon>Gammaproteobacteria</taxon>
        <taxon>Alteromonadales</taxon>
        <taxon>Shewanellaceae</taxon>
        <taxon>Shewanella</taxon>
    </lineage>
</organism>
<dbReference type="KEGG" id="sbn:Sbal195_4252"/>
<dbReference type="InterPro" id="IPR025209">
    <property type="entry name" value="DUF4209"/>
</dbReference>
<dbReference type="GeneID" id="11775035"/>
<accession>A9KU29</accession>
<protein>
    <submittedName>
        <fullName evidence="3">Uncharacterized protein</fullName>
    </submittedName>
</protein>
<feature type="domain" description="DUF4209" evidence="1">
    <location>
        <begin position="491"/>
        <end position="582"/>
    </location>
</feature>
<dbReference type="EMBL" id="CP000891">
    <property type="protein sequence ID" value="ABX51410.1"/>
    <property type="molecule type" value="Genomic_DNA"/>
</dbReference>
<dbReference type="RefSeq" id="WP_012197765.1">
    <property type="nucleotide sequence ID" value="NC_009997.1"/>
</dbReference>
<dbReference type="Pfam" id="PF24098">
    <property type="entry name" value="DUF7380"/>
    <property type="match status" value="1"/>
</dbReference>
<feature type="domain" description="DUF7380" evidence="2">
    <location>
        <begin position="7"/>
        <end position="164"/>
    </location>
</feature>
<evidence type="ECO:0000313" key="3">
    <source>
        <dbReference type="EMBL" id="ABX51410.1"/>
    </source>
</evidence>
<dbReference type="InterPro" id="IPR055804">
    <property type="entry name" value="DUF7380"/>
</dbReference>
<evidence type="ECO:0000259" key="2">
    <source>
        <dbReference type="Pfam" id="PF24098"/>
    </source>
</evidence>
<reference evidence="3 4" key="1">
    <citation type="submission" date="2007-11" db="EMBL/GenBank/DDBJ databases">
        <title>Complete sequence of chromosome of Shewanella baltica OS195.</title>
        <authorList>
            <consortium name="US DOE Joint Genome Institute"/>
            <person name="Copeland A."/>
            <person name="Lucas S."/>
            <person name="Lapidus A."/>
            <person name="Barry K."/>
            <person name="Glavina del Rio T."/>
            <person name="Dalin E."/>
            <person name="Tice H."/>
            <person name="Pitluck S."/>
            <person name="Chain P."/>
            <person name="Malfatti S."/>
            <person name="Shin M."/>
            <person name="Vergez L."/>
            <person name="Schmutz J."/>
            <person name="Larimer F."/>
            <person name="Land M."/>
            <person name="Hauser L."/>
            <person name="Kyrpides N."/>
            <person name="Kim E."/>
            <person name="Brettar I."/>
            <person name="Rodrigues J."/>
            <person name="Konstantinidis K."/>
            <person name="Klappenbach J."/>
            <person name="Hofle M."/>
            <person name="Tiedje J."/>
            <person name="Richardson P."/>
        </authorList>
    </citation>
    <scope>NUCLEOTIDE SEQUENCE [LARGE SCALE GENOMIC DNA]</scope>
    <source>
        <strain evidence="3 4">OS195</strain>
    </source>
</reference>
<dbReference type="Pfam" id="PF13910">
    <property type="entry name" value="DUF4209"/>
    <property type="match status" value="1"/>
</dbReference>
<evidence type="ECO:0000259" key="1">
    <source>
        <dbReference type="Pfam" id="PF13910"/>
    </source>
</evidence>
<dbReference type="AlphaFoldDB" id="A9KU29"/>
<dbReference type="Proteomes" id="UP000000770">
    <property type="component" value="Chromosome"/>
</dbReference>
<dbReference type="HOGENOM" id="CLU_028674_1_0_6"/>
<name>A9KU29_SHEB9</name>
<evidence type="ECO:0000313" key="4">
    <source>
        <dbReference type="Proteomes" id="UP000000770"/>
    </source>
</evidence>
<gene>
    <name evidence="3" type="ordered locus">Sbal195_4252</name>
</gene>
<proteinExistence type="predicted"/>
<sequence>MTGEYVDAFKALKWDEKISIIPEDGHSYELHLRTVIGKEVSYSKKTTLSMLERVVSLKLRHPDNIYNPFTLVLPSETNILKYFTKEDLEFYEAIIPFTDDNYLKARLAEILFYSTKYQIKDWAKLAIDCYTRKKIKLDSSFLYKVNEWERALVLCIKIKDLNRLTELKDRILEAIHLDHGKYNFIVQKLCSLLFKTSSKADNFDNIFLRLTELARESNEQGEYHVVREYMKLAIEISTLFKDKAPWVNSRVFYANSYELEGDKRLTDSAVVAKLFYCDALKAYRDIEIKYRTDQNKIEEIISRLKHKIEHSGKQMIDEMVTIELPMPDVSDMVVNAKKHVSGKTDAKTALLYYCGLIVSSDLETMSADAEKSLRNVNYKSMVSTINISRNGRVIGKSPAHNKDDAKDVERAIHEQCIENYLFYMNFDVKTKLLPALDQLREEHSFSREFFELICLHSPLVPDGREKTLGLALWFGFEHDFSAAIHLLCPQIEHIVRMKLKDAGEHSTTINDSKGSIEDEISLSSLVLKNNFETMFGEKVAFELKTIFTESLGCNFRNQVAHGLLDDNDGQSHHSVYAWWYVLRMICHSLVRD</sequence>